<dbReference type="EMBL" id="JAPYYP010000044">
    <property type="protein sequence ID" value="MDA5110812.1"/>
    <property type="molecule type" value="Genomic_DNA"/>
</dbReference>
<organism evidence="2 3">
    <name type="scientific">Brevibacillus thermoruber</name>
    <dbReference type="NCBI Taxonomy" id="33942"/>
    <lineage>
        <taxon>Bacteria</taxon>
        <taxon>Bacillati</taxon>
        <taxon>Bacillota</taxon>
        <taxon>Bacilli</taxon>
        <taxon>Bacillales</taxon>
        <taxon>Paenibacillaceae</taxon>
        <taxon>Brevibacillus</taxon>
    </lineage>
</organism>
<keyword evidence="1" id="KW-1133">Transmembrane helix</keyword>
<evidence type="ECO:0000256" key="1">
    <source>
        <dbReference type="SAM" id="Phobius"/>
    </source>
</evidence>
<dbReference type="AlphaFoldDB" id="A0A9X3TTE3"/>
<proteinExistence type="predicted"/>
<evidence type="ECO:0000313" key="3">
    <source>
        <dbReference type="Proteomes" id="UP001151071"/>
    </source>
</evidence>
<feature type="transmembrane region" description="Helical" evidence="1">
    <location>
        <begin position="26"/>
        <end position="43"/>
    </location>
</feature>
<name>A0A9X3TTE3_9BACL</name>
<reference evidence="2" key="1">
    <citation type="submission" date="2022-12" db="EMBL/GenBank/DDBJ databases">
        <title>Draft genome sequence of the thermophilic strain Brevibacillus thermoruber HT42, isolated from Los Humeros, Puebla, Mexico, with biotechnological potential.</title>
        <authorList>
            <person name="Lara Sanchez J."/>
            <person name="Solis Palacios R."/>
            <person name="Bustos Baena A.S."/>
            <person name="Ruz Baez A.E."/>
            <person name="Espinosa Luna G."/>
            <person name="Oliart Ros R.M."/>
        </authorList>
    </citation>
    <scope>NUCLEOTIDE SEQUENCE</scope>
    <source>
        <strain evidence="2">HT42</strain>
    </source>
</reference>
<protein>
    <submittedName>
        <fullName evidence="2">Uncharacterized protein</fullName>
    </submittedName>
</protein>
<gene>
    <name evidence="2" type="ORF">O3V59_20950</name>
</gene>
<dbReference type="RefSeq" id="WP_271140950.1">
    <property type="nucleotide sequence ID" value="NZ_JAPYYP010000044.1"/>
</dbReference>
<feature type="non-terminal residue" evidence="2">
    <location>
        <position position="1"/>
    </location>
</feature>
<dbReference type="Proteomes" id="UP001151071">
    <property type="component" value="Unassembled WGS sequence"/>
</dbReference>
<accession>A0A9X3TTE3</accession>
<keyword evidence="3" id="KW-1185">Reference proteome</keyword>
<evidence type="ECO:0000313" key="2">
    <source>
        <dbReference type="EMBL" id="MDA5110812.1"/>
    </source>
</evidence>
<keyword evidence="1" id="KW-0472">Membrane</keyword>
<sequence>PRGIENGSLIFREMLFLHNYTDSTQLSLYAPFVCIIFIIKFLLLGSNQIEINNDANEYISFRNSIVRQNPSNNWVNSNFIAGQMIKIGDPCP</sequence>
<comment type="caution">
    <text evidence="2">The sequence shown here is derived from an EMBL/GenBank/DDBJ whole genome shotgun (WGS) entry which is preliminary data.</text>
</comment>
<keyword evidence="1" id="KW-0812">Transmembrane</keyword>